<keyword evidence="1" id="KW-0653">Protein transport</keyword>
<comment type="similarity">
    <text evidence="1">Belongs to the small Tim family.</text>
</comment>
<accession>A0A9Q0RB50</accession>
<proteinExistence type="inferred from homology"/>
<evidence type="ECO:0000259" key="2">
    <source>
        <dbReference type="Pfam" id="PF02953"/>
    </source>
</evidence>
<keyword evidence="1" id="KW-0472">Membrane</keyword>
<name>A0A9Q0RB50_ANAIG</name>
<comment type="subcellular location">
    <subcellularLocation>
        <location evidence="1">Mitochondrion inner membrane</location>
        <topology evidence="1">Peripheral membrane protein</topology>
        <orientation evidence="1">Intermembrane side</orientation>
    </subcellularLocation>
</comment>
<comment type="function">
    <text evidence="1">Mitochondrial intermembrane chaperone that participates in the import and insertion of some multi-pass transmembrane proteins into the mitochondrial inner membrane. Also required for the transfer of beta-barrel precursors from the TOM complex to the sorting and assembly machinery (SAM complex) of the outer membrane. Acts as a chaperone-like protein that protects the hydrophobic precursors from aggregation and guide them through the mitochondrial intermembrane space.</text>
</comment>
<dbReference type="SUPFAM" id="SSF144122">
    <property type="entry name" value="Tim10-like"/>
    <property type="match status" value="1"/>
</dbReference>
<dbReference type="GO" id="GO:0005743">
    <property type="term" value="C:mitochondrial inner membrane"/>
    <property type="evidence" value="ECO:0007669"/>
    <property type="project" value="UniProtKB-SubCell"/>
</dbReference>
<keyword evidence="1" id="KW-1015">Disulfide bond</keyword>
<comment type="caution">
    <text evidence="3">The sequence shown here is derived from an EMBL/GenBank/DDBJ whole genome shotgun (WGS) entry which is preliminary data.</text>
</comment>
<comment type="subunit">
    <text evidence="1">Heterohexamer.</text>
</comment>
<dbReference type="GO" id="GO:0015031">
    <property type="term" value="P:protein transport"/>
    <property type="evidence" value="ECO:0007669"/>
    <property type="project" value="UniProtKB-KW"/>
</dbReference>
<dbReference type="Gene3D" id="1.10.287.810">
    <property type="entry name" value="Mitochondrial import inner membrane translocase subunit tim13 like domains"/>
    <property type="match status" value="1"/>
</dbReference>
<evidence type="ECO:0000313" key="4">
    <source>
        <dbReference type="Proteomes" id="UP001149090"/>
    </source>
</evidence>
<organism evidence="3 4">
    <name type="scientific">Anaeramoeba ignava</name>
    <name type="common">Anaerobic marine amoeba</name>
    <dbReference type="NCBI Taxonomy" id="1746090"/>
    <lineage>
        <taxon>Eukaryota</taxon>
        <taxon>Metamonada</taxon>
        <taxon>Anaeramoebidae</taxon>
        <taxon>Anaeramoeba</taxon>
    </lineage>
</organism>
<protein>
    <recommendedName>
        <fullName evidence="1">Mitochondrial import inner membrane translocase subunit</fullName>
    </recommendedName>
</protein>
<evidence type="ECO:0000256" key="1">
    <source>
        <dbReference type="RuleBase" id="RU367043"/>
    </source>
</evidence>
<dbReference type="Pfam" id="PF02953">
    <property type="entry name" value="zf-Tim10_DDP"/>
    <property type="match status" value="1"/>
</dbReference>
<comment type="domain">
    <text evidence="1">The twin CX3C motif contains 4 conserved Cys residues that form 2 disulfide bonds in the mitochondrial intermembrane space.</text>
</comment>
<dbReference type="Proteomes" id="UP001149090">
    <property type="component" value="Unassembled WGS sequence"/>
</dbReference>
<dbReference type="InterPro" id="IPR035427">
    <property type="entry name" value="Tim10-like_dom_sf"/>
</dbReference>
<keyword evidence="1" id="KW-0813">Transport</keyword>
<dbReference type="OrthoDB" id="282283at2759"/>
<sequence length="84" mass="9919">MSFLFGSRKKKQKEVEMMDIFIQIENEIARLNKICFKKCVKNYGSRLTENQKQCILNCSKEGIKAFEEAFKSITKTLEDLEKFK</sequence>
<keyword evidence="1" id="KW-0999">Mitochondrion inner membrane</keyword>
<reference evidence="3" key="1">
    <citation type="submission" date="2022-10" db="EMBL/GenBank/DDBJ databases">
        <title>Novel sulphate-reducing endosymbionts in the free-living metamonad Anaeramoeba.</title>
        <authorList>
            <person name="Jerlstrom-Hultqvist J."/>
            <person name="Cepicka I."/>
            <person name="Gallot-Lavallee L."/>
            <person name="Salas-Leiva D."/>
            <person name="Curtis B.A."/>
            <person name="Zahonova K."/>
            <person name="Pipaliya S."/>
            <person name="Dacks J."/>
            <person name="Roger A.J."/>
        </authorList>
    </citation>
    <scope>NUCLEOTIDE SEQUENCE</scope>
    <source>
        <strain evidence="3">BMAN</strain>
    </source>
</reference>
<dbReference type="AlphaFoldDB" id="A0A9Q0RB50"/>
<dbReference type="InterPro" id="IPR004217">
    <property type="entry name" value="Tim10-like"/>
</dbReference>
<gene>
    <name evidence="3" type="ORF">M0811_01373</name>
</gene>
<dbReference type="EMBL" id="JAPDFW010000081">
    <property type="protein sequence ID" value="KAJ5072359.1"/>
    <property type="molecule type" value="Genomic_DNA"/>
</dbReference>
<keyword evidence="1" id="KW-0811">Translocation</keyword>
<keyword evidence="1" id="KW-0496">Mitochondrion</keyword>
<keyword evidence="1" id="KW-0143">Chaperone</keyword>
<feature type="domain" description="Tim10-like" evidence="2">
    <location>
        <begin position="25"/>
        <end position="64"/>
    </location>
</feature>
<keyword evidence="4" id="KW-1185">Reference proteome</keyword>
<evidence type="ECO:0000313" key="3">
    <source>
        <dbReference type="EMBL" id="KAJ5072359.1"/>
    </source>
</evidence>